<dbReference type="GO" id="GO:0047480">
    <property type="term" value="F:UDP-N-acetylmuramoyl-tripeptide-D-alanyl-D-alanine ligase activity"/>
    <property type="evidence" value="ECO:0007669"/>
    <property type="project" value="UniProtKB-EC"/>
</dbReference>
<keyword evidence="9 10" id="KW-0961">Cell wall biogenesis/degradation</keyword>
<keyword evidence="1" id="KW-0963">Cytoplasm</keyword>
<evidence type="ECO:0000256" key="1">
    <source>
        <dbReference type="ARBA" id="ARBA00022490"/>
    </source>
</evidence>
<dbReference type="HOGENOM" id="CLU_031507_1_2_6"/>
<comment type="catalytic activity">
    <reaction evidence="10">
        <text>D-alanyl-D-alanine + UDP-N-acetyl-alpha-D-muramoyl-L-alanyl-gamma-D-glutamyl-meso-2,6-diaminopimelate + ATP = UDP-N-acetyl-alpha-D-muramoyl-L-alanyl-gamma-D-glutamyl-meso-2,6-diaminopimeloyl-D-alanyl-D-alanine + ADP + phosphate + H(+)</text>
        <dbReference type="Rhea" id="RHEA:28374"/>
        <dbReference type="ChEBI" id="CHEBI:15378"/>
        <dbReference type="ChEBI" id="CHEBI:30616"/>
        <dbReference type="ChEBI" id="CHEBI:43474"/>
        <dbReference type="ChEBI" id="CHEBI:57822"/>
        <dbReference type="ChEBI" id="CHEBI:61386"/>
        <dbReference type="ChEBI" id="CHEBI:83905"/>
        <dbReference type="ChEBI" id="CHEBI:456216"/>
        <dbReference type="EC" id="6.3.2.10"/>
    </reaction>
</comment>
<reference evidence="14 15" key="1">
    <citation type="journal article" date="2012" name="ISME J.">
        <title>Genomic insights to SAR86, an abundant and uncultivated marine bacterial lineage.</title>
        <authorList>
            <person name="Dupont C.L."/>
            <person name="Rusch D.B."/>
            <person name="Yooseph S."/>
            <person name="Lombardo M.J."/>
            <person name="Richter R.A."/>
            <person name="Valas R."/>
            <person name="Novotny M."/>
            <person name="Yee-Greenbaum J."/>
            <person name="Selengut J.D."/>
            <person name="Haft D.H."/>
            <person name="Halpern A.L."/>
            <person name="Lasken R.S."/>
            <person name="Nealson K."/>
            <person name="Friedman R."/>
            <person name="Venter J.C."/>
        </authorList>
    </citation>
    <scope>NUCLEOTIDE SEQUENCE [LARGE SCALE GENOMIC DNA]</scope>
</reference>
<dbReference type="GO" id="GO:0008766">
    <property type="term" value="F:UDP-N-acetylmuramoylalanyl-D-glutamyl-2,6-diaminopimelate-D-alanyl-D-alanine ligase activity"/>
    <property type="evidence" value="ECO:0007669"/>
    <property type="project" value="RHEA"/>
</dbReference>
<comment type="subcellular location">
    <subcellularLocation>
        <location evidence="10">Cytoplasm</location>
    </subcellularLocation>
</comment>
<proteinExistence type="predicted"/>
<comment type="pathway">
    <text evidence="10">Cell wall biogenesis; peptidoglycan biosynthesis.</text>
</comment>
<dbReference type="AlphaFoldDB" id="J5KHE3"/>
<dbReference type="InterPro" id="IPR013221">
    <property type="entry name" value="Mur_ligase_cen"/>
</dbReference>
<evidence type="ECO:0000256" key="5">
    <source>
        <dbReference type="ARBA" id="ARBA00022840"/>
    </source>
</evidence>
<gene>
    <name evidence="14" type="ORF">NT02SARS_0325</name>
</gene>
<keyword evidence="4" id="KW-0547">Nucleotide-binding</keyword>
<dbReference type="Gene3D" id="3.90.190.20">
    <property type="entry name" value="Mur ligase, C-terminal domain"/>
    <property type="match status" value="1"/>
</dbReference>
<evidence type="ECO:0000256" key="2">
    <source>
        <dbReference type="ARBA" id="ARBA00022598"/>
    </source>
</evidence>
<dbReference type="Gene3D" id="3.40.1390.10">
    <property type="entry name" value="MurE/MurF, N-terminal domain"/>
    <property type="match status" value="1"/>
</dbReference>
<dbReference type="GO" id="GO:0005737">
    <property type="term" value="C:cytoplasm"/>
    <property type="evidence" value="ECO:0007669"/>
    <property type="project" value="UniProtKB-SubCell"/>
</dbReference>
<evidence type="ECO:0000313" key="14">
    <source>
        <dbReference type="EMBL" id="EJP73718.1"/>
    </source>
</evidence>
<feature type="domain" description="Mur ligase central" evidence="13">
    <location>
        <begin position="108"/>
        <end position="294"/>
    </location>
</feature>
<evidence type="ECO:0000259" key="12">
    <source>
        <dbReference type="Pfam" id="PF02875"/>
    </source>
</evidence>
<evidence type="ECO:0000313" key="15">
    <source>
        <dbReference type="Proteomes" id="UP000010116"/>
    </source>
</evidence>
<dbReference type="GO" id="GO:0005524">
    <property type="term" value="F:ATP binding"/>
    <property type="evidence" value="ECO:0007669"/>
    <property type="project" value="UniProtKB-KW"/>
</dbReference>
<evidence type="ECO:0000256" key="6">
    <source>
        <dbReference type="ARBA" id="ARBA00022960"/>
    </source>
</evidence>
<dbReference type="EMBL" id="JH611165">
    <property type="protein sequence ID" value="EJP73718.1"/>
    <property type="molecule type" value="Genomic_DNA"/>
</dbReference>
<sequence>MLLIESTFELAKLSEEEIKTRSRIKNFVIDSRQVKKNSVFIALKGNNLDGNDFIYDALEKGACLAVTDNKNFKEDANKNILYVNDTYKFLLKTSQNLAENFNGIKIGITGSNGKTSTTQILSHVIKFSSSTIKNFNNEIGMLLSILDTKYDSKVLVIEMGARKLGDIDFLSSILKPHIGIITNIGNSHIENLKNLDGVLKVKSELVNNIVKNGSLIVPGDNNRHLNFWKSLRKDITVFSFGLENTNHYYPKEMASNLDGLSFNIKNNISGKSIKINSKLIGDHNILNILATYAAIIAGSLDENYFVKSIEDFQNPERQKIMDWINGCILFNDSYNANPESMKSAIKTICKSEKRKIVIFGDMFELGKDEVYLHQEVGEYAKIEGVDIFIGFGKLAKHAVNSFGKNSKFFENEDELKKYIIDNIKNTDIVLLKGSRGMYMERFLNV</sequence>
<protein>
    <recommendedName>
        <fullName evidence="10">UDP-N-acetylmuramoyl-tripeptide--D-alanyl-D-alanine ligase</fullName>
        <ecNumber evidence="10">6.3.2.10</ecNumber>
    </recommendedName>
</protein>
<dbReference type="InterPro" id="IPR051046">
    <property type="entry name" value="MurCDEF_CellWall_CoF430Synth"/>
</dbReference>
<keyword evidence="5" id="KW-0067">ATP-binding</keyword>
<dbReference type="Pfam" id="PF01225">
    <property type="entry name" value="Mur_ligase"/>
    <property type="match status" value="1"/>
</dbReference>
<dbReference type="InterPro" id="IPR005863">
    <property type="entry name" value="UDP-N-AcMur_synth"/>
</dbReference>
<dbReference type="PANTHER" id="PTHR43024">
    <property type="entry name" value="UDP-N-ACETYLMURAMOYL-TRIPEPTIDE--D-ALANYL-D-ALANINE LIGASE"/>
    <property type="match status" value="1"/>
</dbReference>
<dbReference type="InterPro" id="IPR035911">
    <property type="entry name" value="MurE/MurF_N"/>
</dbReference>
<dbReference type="GO" id="GO:0009252">
    <property type="term" value="P:peptidoglycan biosynthetic process"/>
    <property type="evidence" value="ECO:0007669"/>
    <property type="project" value="UniProtKB-UniPathway"/>
</dbReference>
<dbReference type="UniPathway" id="UPA00219"/>
<accession>J5KHE3</accession>
<dbReference type="Gene3D" id="3.40.1190.10">
    <property type="entry name" value="Mur-like, catalytic domain"/>
    <property type="match status" value="1"/>
</dbReference>
<dbReference type="InterPro" id="IPR036615">
    <property type="entry name" value="Mur_ligase_C_dom_sf"/>
</dbReference>
<keyword evidence="6 10" id="KW-0133">Cell shape</keyword>
<dbReference type="SUPFAM" id="SSF63418">
    <property type="entry name" value="MurE/MurF N-terminal domain"/>
    <property type="match status" value="1"/>
</dbReference>
<dbReference type="Pfam" id="PF08245">
    <property type="entry name" value="Mur_ligase_M"/>
    <property type="match status" value="1"/>
</dbReference>
<dbReference type="InterPro" id="IPR000713">
    <property type="entry name" value="Mur_ligase_N"/>
</dbReference>
<feature type="domain" description="Mur ligase N-terminal catalytic" evidence="11">
    <location>
        <begin position="24"/>
        <end position="99"/>
    </location>
</feature>
<comment type="function">
    <text evidence="10">Involved in cell wall formation. Catalyzes the final step in the synthesis of UDP-N-acetylmuramoyl-pentapeptide, the precursor of murein.</text>
</comment>
<evidence type="ECO:0000259" key="13">
    <source>
        <dbReference type="Pfam" id="PF08245"/>
    </source>
</evidence>
<name>J5KHE3_9GAMM</name>
<evidence type="ECO:0000256" key="4">
    <source>
        <dbReference type="ARBA" id="ARBA00022741"/>
    </source>
</evidence>
<organism evidence="14 15">
    <name type="scientific">SAR86 cluster bacterium SAR86B</name>
    <dbReference type="NCBI Taxonomy" id="1123867"/>
    <lineage>
        <taxon>Bacteria</taxon>
        <taxon>Pseudomonadati</taxon>
        <taxon>Pseudomonadota</taxon>
        <taxon>Gammaproteobacteria</taxon>
        <taxon>SAR86 cluster</taxon>
    </lineage>
</organism>
<evidence type="ECO:0000256" key="9">
    <source>
        <dbReference type="ARBA" id="ARBA00023316"/>
    </source>
</evidence>
<dbReference type="PANTHER" id="PTHR43024:SF1">
    <property type="entry name" value="UDP-N-ACETYLMURAMOYL-TRIPEPTIDE--D-ALANYL-D-ALANINE LIGASE"/>
    <property type="match status" value="1"/>
</dbReference>
<dbReference type="Pfam" id="PF02875">
    <property type="entry name" value="Mur_ligase_C"/>
    <property type="match status" value="1"/>
</dbReference>
<dbReference type="GO" id="GO:0051301">
    <property type="term" value="P:cell division"/>
    <property type="evidence" value="ECO:0007669"/>
    <property type="project" value="UniProtKB-KW"/>
</dbReference>
<keyword evidence="7 10" id="KW-0573">Peptidoglycan synthesis</keyword>
<dbReference type="EC" id="6.3.2.10" evidence="10"/>
<dbReference type="SUPFAM" id="SSF53244">
    <property type="entry name" value="MurD-like peptide ligases, peptide-binding domain"/>
    <property type="match status" value="1"/>
</dbReference>
<dbReference type="Proteomes" id="UP000010116">
    <property type="component" value="Unassembled WGS sequence"/>
</dbReference>
<dbReference type="GO" id="GO:0008360">
    <property type="term" value="P:regulation of cell shape"/>
    <property type="evidence" value="ECO:0007669"/>
    <property type="project" value="UniProtKB-KW"/>
</dbReference>
<evidence type="ECO:0000259" key="11">
    <source>
        <dbReference type="Pfam" id="PF01225"/>
    </source>
</evidence>
<dbReference type="GO" id="GO:0071555">
    <property type="term" value="P:cell wall organization"/>
    <property type="evidence" value="ECO:0007669"/>
    <property type="project" value="UniProtKB-KW"/>
</dbReference>
<keyword evidence="3 10" id="KW-0132">Cell division</keyword>
<dbReference type="InterPro" id="IPR004101">
    <property type="entry name" value="Mur_ligase_C"/>
</dbReference>
<dbReference type="InterPro" id="IPR036565">
    <property type="entry name" value="Mur-like_cat_sf"/>
</dbReference>
<evidence type="ECO:0000256" key="3">
    <source>
        <dbReference type="ARBA" id="ARBA00022618"/>
    </source>
</evidence>
<dbReference type="NCBIfam" id="TIGR01143">
    <property type="entry name" value="murF"/>
    <property type="match status" value="1"/>
</dbReference>
<keyword evidence="2 14" id="KW-0436">Ligase</keyword>
<evidence type="ECO:0000256" key="10">
    <source>
        <dbReference type="RuleBase" id="RU004136"/>
    </source>
</evidence>
<feature type="domain" description="Mur ligase C-terminal" evidence="12">
    <location>
        <begin position="324"/>
        <end position="435"/>
    </location>
</feature>
<evidence type="ECO:0000256" key="8">
    <source>
        <dbReference type="ARBA" id="ARBA00023306"/>
    </source>
</evidence>
<evidence type="ECO:0000256" key="7">
    <source>
        <dbReference type="ARBA" id="ARBA00022984"/>
    </source>
</evidence>
<keyword evidence="8 10" id="KW-0131">Cell cycle</keyword>
<dbReference type="SUPFAM" id="SSF53623">
    <property type="entry name" value="MurD-like peptide ligases, catalytic domain"/>
    <property type="match status" value="1"/>
</dbReference>